<sequence length="401" mass="44169">GPALGPSPLLHWLCDLEKNAVLLWAVYPTLCRKGCGQLSFRQQCLLLPLHRVELGGSAYPARPQASPYPSIAATGPLEERQIAYVCREALKVAGPVGLFTPLVPRSRAGSPAGPCVGWGGVGGVPQAELPEGLWVLGEGPQPYCRKQPISLWLSHFLFGERGGGSCLGGGPRPEGFRRGDIRGSCSQGLLFVRRGSTTCILREDHRDIKGANLLLTLQGDVKLADFRVSGELTASVAKRRSFIGTPYWMAPEVAAVERKGGYNELCDVWALGITAIELGELQPPLFHLHPMRALMLMSKSSFQPPKLRDKTRWTQNFHHFLKLALTKNPKKRPTAERLLQVGGRRGSRGLMLRSRDWRPGTKLRPSILQHPSRPSTCLGLSSHSCWTRPMIPTWEPLSRRL</sequence>
<reference evidence="7" key="1">
    <citation type="submission" date="2019-05" db="EMBL/GenBank/DDBJ databases">
        <authorList>
            <person name="Zhang S."/>
            <person name="Liu J."/>
        </authorList>
    </citation>
    <scope>NUCLEOTIDE SEQUENCE [LARGE SCALE GENOMIC DNA]</scope>
</reference>
<keyword evidence="5" id="KW-0067">ATP-binding</keyword>
<keyword evidence="3" id="KW-0547">Nucleotide-binding</keyword>
<evidence type="ECO:0000259" key="6">
    <source>
        <dbReference type="PROSITE" id="PS50011"/>
    </source>
</evidence>
<dbReference type="InterPro" id="IPR011009">
    <property type="entry name" value="Kinase-like_dom_sf"/>
</dbReference>
<accession>A0A8B9YUJ6</accession>
<reference evidence="7" key="2">
    <citation type="submission" date="2025-08" db="UniProtKB">
        <authorList>
            <consortium name="Ensembl"/>
        </authorList>
    </citation>
    <scope>IDENTIFICATION</scope>
</reference>
<dbReference type="GO" id="GO:0005524">
    <property type="term" value="F:ATP binding"/>
    <property type="evidence" value="ECO:0007669"/>
    <property type="project" value="UniProtKB-KW"/>
</dbReference>
<dbReference type="SMART" id="SM00220">
    <property type="entry name" value="S_TKc"/>
    <property type="match status" value="1"/>
</dbReference>
<feature type="domain" description="Protein kinase" evidence="6">
    <location>
        <begin position="1"/>
        <end position="351"/>
    </location>
</feature>
<dbReference type="GeneTree" id="ENSGT00940000162250"/>
<reference evidence="7" key="3">
    <citation type="submission" date="2025-09" db="UniProtKB">
        <authorList>
            <consortium name="Ensembl"/>
        </authorList>
    </citation>
    <scope>IDENTIFICATION</scope>
</reference>
<keyword evidence="2" id="KW-0723">Serine/threonine-protein kinase</keyword>
<dbReference type="InterPro" id="IPR000719">
    <property type="entry name" value="Prot_kinase_dom"/>
</dbReference>
<keyword evidence="4" id="KW-0808">Transferase</keyword>
<dbReference type="Proteomes" id="UP000694520">
    <property type="component" value="Chromosome 29"/>
</dbReference>
<proteinExistence type="inferred from homology"/>
<evidence type="ECO:0000256" key="4">
    <source>
        <dbReference type="ARBA" id="ARBA00022777"/>
    </source>
</evidence>
<evidence type="ECO:0000256" key="5">
    <source>
        <dbReference type="ARBA" id="ARBA00022840"/>
    </source>
</evidence>
<dbReference type="InterPro" id="IPR050629">
    <property type="entry name" value="STE20/SPS1-PAK"/>
</dbReference>
<dbReference type="PROSITE" id="PS50011">
    <property type="entry name" value="PROTEIN_KINASE_DOM"/>
    <property type="match status" value="1"/>
</dbReference>
<name>A0A8B9YUJ6_BOSMU</name>
<dbReference type="GO" id="GO:0008349">
    <property type="term" value="F:MAP kinase kinase kinase kinase activity"/>
    <property type="evidence" value="ECO:0007669"/>
    <property type="project" value="TreeGrafter"/>
</dbReference>
<dbReference type="AlphaFoldDB" id="A0A8B9YUJ6"/>
<dbReference type="SUPFAM" id="SSF56112">
    <property type="entry name" value="Protein kinase-like (PK-like)"/>
    <property type="match status" value="1"/>
</dbReference>
<keyword evidence="4" id="KW-0418">Kinase</keyword>
<dbReference type="GO" id="GO:0005737">
    <property type="term" value="C:cytoplasm"/>
    <property type="evidence" value="ECO:0007669"/>
    <property type="project" value="TreeGrafter"/>
</dbReference>
<comment type="similarity">
    <text evidence="1">Belongs to the protein kinase superfamily. STE Ser/Thr protein kinase family. STE20 subfamily.</text>
</comment>
<evidence type="ECO:0000256" key="3">
    <source>
        <dbReference type="ARBA" id="ARBA00022741"/>
    </source>
</evidence>
<protein>
    <recommendedName>
        <fullName evidence="6">Protein kinase domain-containing protein</fullName>
    </recommendedName>
</protein>
<evidence type="ECO:0000313" key="8">
    <source>
        <dbReference type="Proteomes" id="UP000694520"/>
    </source>
</evidence>
<evidence type="ECO:0000256" key="2">
    <source>
        <dbReference type="ARBA" id="ARBA00022527"/>
    </source>
</evidence>
<dbReference type="PANTHER" id="PTHR48012:SF6">
    <property type="entry name" value="MITOGEN-ACTIVATED PROTEIN KINASE KINASE KINASE KINASE 2"/>
    <property type="match status" value="1"/>
</dbReference>
<evidence type="ECO:0000256" key="1">
    <source>
        <dbReference type="ARBA" id="ARBA00008874"/>
    </source>
</evidence>
<dbReference type="Gene3D" id="1.10.510.10">
    <property type="entry name" value="Transferase(Phosphotransferase) domain 1"/>
    <property type="match status" value="1"/>
</dbReference>
<dbReference type="Ensembl" id="ENSBGRT00000049333.1">
    <property type="protein sequence ID" value="ENSBGRP00000042551.1"/>
    <property type="gene ID" value="ENSBGRG00000026622.1"/>
</dbReference>
<evidence type="ECO:0000313" key="7">
    <source>
        <dbReference type="Ensembl" id="ENSBGRP00000042551.1"/>
    </source>
</evidence>
<dbReference type="Pfam" id="PF00069">
    <property type="entry name" value="Pkinase"/>
    <property type="match status" value="1"/>
</dbReference>
<keyword evidence="8" id="KW-1185">Reference proteome</keyword>
<dbReference type="PANTHER" id="PTHR48012">
    <property type="entry name" value="STERILE20-LIKE KINASE, ISOFORM B-RELATED"/>
    <property type="match status" value="1"/>
</dbReference>
<organism evidence="7 8">
    <name type="scientific">Bos mutus grunniens</name>
    <name type="common">Wild yak</name>
    <name type="synonym">Bos grunniens</name>
    <dbReference type="NCBI Taxonomy" id="30521"/>
    <lineage>
        <taxon>Eukaryota</taxon>
        <taxon>Metazoa</taxon>
        <taxon>Chordata</taxon>
        <taxon>Craniata</taxon>
        <taxon>Vertebrata</taxon>
        <taxon>Euteleostomi</taxon>
        <taxon>Mammalia</taxon>
        <taxon>Eutheria</taxon>
        <taxon>Laurasiatheria</taxon>
        <taxon>Artiodactyla</taxon>
        <taxon>Ruminantia</taxon>
        <taxon>Pecora</taxon>
        <taxon>Bovidae</taxon>
        <taxon>Bovinae</taxon>
        <taxon>Bos</taxon>
    </lineage>
</organism>